<proteinExistence type="predicted"/>
<protein>
    <submittedName>
        <fullName evidence="1">Uncharacterized protein</fullName>
    </submittedName>
</protein>
<evidence type="ECO:0000313" key="1">
    <source>
        <dbReference type="EMBL" id="CAK8676452.1"/>
    </source>
</evidence>
<gene>
    <name evidence="1" type="ORF">CVLEPA_LOCUS5923</name>
</gene>
<comment type="caution">
    <text evidence="1">The sequence shown here is derived from an EMBL/GenBank/DDBJ whole genome shotgun (WGS) entry which is preliminary data.</text>
</comment>
<keyword evidence="2" id="KW-1185">Reference proteome</keyword>
<accession>A0ABP0F9S3</accession>
<reference evidence="1 2" key="1">
    <citation type="submission" date="2024-02" db="EMBL/GenBank/DDBJ databases">
        <authorList>
            <person name="Daric V."/>
            <person name="Darras S."/>
        </authorList>
    </citation>
    <scope>NUCLEOTIDE SEQUENCE [LARGE SCALE GENOMIC DNA]</scope>
</reference>
<sequence length="66" mass="8012">MDRGHKIRLFVPFKYSQVLDFRNQSLLIKTDLKNLWSLTDLRQFNMNDIFGNLFDNHDIVKYTLYT</sequence>
<dbReference type="EMBL" id="CAWYQH010000035">
    <property type="protein sequence ID" value="CAK8676452.1"/>
    <property type="molecule type" value="Genomic_DNA"/>
</dbReference>
<organism evidence="1 2">
    <name type="scientific">Clavelina lepadiformis</name>
    <name type="common">Light-bulb sea squirt</name>
    <name type="synonym">Ascidia lepadiformis</name>
    <dbReference type="NCBI Taxonomy" id="159417"/>
    <lineage>
        <taxon>Eukaryota</taxon>
        <taxon>Metazoa</taxon>
        <taxon>Chordata</taxon>
        <taxon>Tunicata</taxon>
        <taxon>Ascidiacea</taxon>
        <taxon>Aplousobranchia</taxon>
        <taxon>Clavelinidae</taxon>
        <taxon>Clavelina</taxon>
    </lineage>
</organism>
<evidence type="ECO:0000313" key="2">
    <source>
        <dbReference type="Proteomes" id="UP001642483"/>
    </source>
</evidence>
<name>A0ABP0F9S3_CLALP</name>
<dbReference type="Proteomes" id="UP001642483">
    <property type="component" value="Unassembled WGS sequence"/>
</dbReference>